<dbReference type="InterPro" id="IPR000477">
    <property type="entry name" value="RT_dom"/>
</dbReference>
<dbReference type="InterPro" id="IPR002104">
    <property type="entry name" value="Integrase_catalytic"/>
</dbReference>
<dbReference type="Gene3D" id="1.10.150.130">
    <property type="match status" value="1"/>
</dbReference>
<dbReference type="SMART" id="SM00343">
    <property type="entry name" value="ZnF_C2HC"/>
    <property type="match status" value="1"/>
</dbReference>
<dbReference type="InterPro" id="IPR043128">
    <property type="entry name" value="Rev_trsase/Diguanyl_cyclase"/>
</dbReference>
<dbReference type="InterPro" id="IPR011010">
    <property type="entry name" value="DNA_brk_join_enz"/>
</dbReference>
<dbReference type="Gene3D" id="3.30.70.270">
    <property type="match status" value="1"/>
</dbReference>
<reference evidence="7" key="1">
    <citation type="submission" date="2019-08" db="EMBL/GenBank/DDBJ databases">
        <title>The improved chromosome-level genome for the pearl oyster Pinctada fucata martensii using PacBio sequencing and Hi-C.</title>
        <authorList>
            <person name="Zheng Z."/>
        </authorList>
    </citation>
    <scope>NUCLEOTIDE SEQUENCE</scope>
    <source>
        <strain evidence="7">ZZ-2019</strain>
        <tissue evidence="7">Adductor muscle</tissue>
    </source>
</reference>
<dbReference type="PROSITE" id="PS50878">
    <property type="entry name" value="RT_POL"/>
    <property type="match status" value="1"/>
</dbReference>
<dbReference type="GO" id="GO:0008270">
    <property type="term" value="F:zinc ion binding"/>
    <property type="evidence" value="ECO:0007669"/>
    <property type="project" value="UniProtKB-KW"/>
</dbReference>
<evidence type="ECO:0000313" key="7">
    <source>
        <dbReference type="EMBL" id="KAK3094027.1"/>
    </source>
</evidence>
<comment type="caution">
    <text evidence="7">The sequence shown here is derived from an EMBL/GenBank/DDBJ whole genome shotgun (WGS) entry which is preliminary data.</text>
</comment>
<evidence type="ECO:0000256" key="2">
    <source>
        <dbReference type="ARBA" id="ARBA00023172"/>
    </source>
</evidence>
<feature type="domain" description="CCHC-type" evidence="4">
    <location>
        <begin position="218"/>
        <end position="234"/>
    </location>
</feature>
<dbReference type="SUPFAM" id="SSF56672">
    <property type="entry name" value="DNA/RNA polymerases"/>
    <property type="match status" value="1"/>
</dbReference>
<evidence type="ECO:0000259" key="5">
    <source>
        <dbReference type="PROSITE" id="PS50878"/>
    </source>
</evidence>
<dbReference type="Proteomes" id="UP001186944">
    <property type="component" value="Unassembled WGS sequence"/>
</dbReference>
<dbReference type="InterPro" id="IPR010998">
    <property type="entry name" value="Integrase_recombinase_N"/>
</dbReference>
<dbReference type="AlphaFoldDB" id="A0AA88XY27"/>
<organism evidence="7 8">
    <name type="scientific">Pinctada imbricata</name>
    <name type="common">Atlantic pearl-oyster</name>
    <name type="synonym">Pinctada martensii</name>
    <dbReference type="NCBI Taxonomy" id="66713"/>
    <lineage>
        <taxon>Eukaryota</taxon>
        <taxon>Metazoa</taxon>
        <taxon>Spiralia</taxon>
        <taxon>Lophotrochozoa</taxon>
        <taxon>Mollusca</taxon>
        <taxon>Bivalvia</taxon>
        <taxon>Autobranchia</taxon>
        <taxon>Pteriomorphia</taxon>
        <taxon>Pterioida</taxon>
        <taxon>Pterioidea</taxon>
        <taxon>Pteriidae</taxon>
        <taxon>Pinctada</taxon>
    </lineage>
</organism>
<dbReference type="PANTHER" id="PTHR33050">
    <property type="entry name" value="REVERSE TRANSCRIPTASE DOMAIN-CONTAINING PROTEIN"/>
    <property type="match status" value="1"/>
</dbReference>
<keyword evidence="3" id="KW-0863">Zinc-finger</keyword>
<dbReference type="InterPro" id="IPR013762">
    <property type="entry name" value="Integrase-like_cat_sf"/>
</dbReference>
<keyword evidence="2" id="KW-0233">DNA recombination</keyword>
<keyword evidence="1" id="KW-0238">DNA-binding</keyword>
<dbReference type="InterPro" id="IPR001878">
    <property type="entry name" value="Znf_CCHC"/>
</dbReference>
<dbReference type="Gene3D" id="3.10.10.10">
    <property type="entry name" value="HIV Type 1 Reverse Transcriptase, subunit A, domain 1"/>
    <property type="match status" value="1"/>
</dbReference>
<feature type="domain" description="Reverse transcriptase" evidence="5">
    <location>
        <begin position="342"/>
        <end position="546"/>
    </location>
</feature>
<dbReference type="GO" id="GO:0015074">
    <property type="term" value="P:DNA integration"/>
    <property type="evidence" value="ECO:0007669"/>
    <property type="project" value="InterPro"/>
</dbReference>
<dbReference type="InterPro" id="IPR036875">
    <property type="entry name" value="Znf_CCHC_sf"/>
</dbReference>
<dbReference type="PROSITE" id="PS50158">
    <property type="entry name" value="ZF_CCHC"/>
    <property type="match status" value="1"/>
</dbReference>
<dbReference type="Pfam" id="PF00098">
    <property type="entry name" value="zf-CCHC"/>
    <property type="match status" value="1"/>
</dbReference>
<dbReference type="InterPro" id="IPR052055">
    <property type="entry name" value="Hepadnavirus_pol/RT"/>
</dbReference>
<dbReference type="Pfam" id="PF00078">
    <property type="entry name" value="RVT_1"/>
    <property type="match status" value="1"/>
</dbReference>
<gene>
    <name evidence="7" type="ORF">FSP39_023161</name>
</gene>
<dbReference type="SUPFAM" id="SSF56349">
    <property type="entry name" value="DNA breaking-rejoining enzymes"/>
    <property type="match status" value="1"/>
</dbReference>
<dbReference type="InterPro" id="IPR043502">
    <property type="entry name" value="DNA/RNA_pol_sf"/>
</dbReference>
<evidence type="ECO:0000256" key="3">
    <source>
        <dbReference type="PROSITE-ProRule" id="PRU00047"/>
    </source>
</evidence>
<dbReference type="GO" id="GO:0006310">
    <property type="term" value="P:DNA recombination"/>
    <property type="evidence" value="ECO:0007669"/>
    <property type="project" value="UniProtKB-KW"/>
</dbReference>
<keyword evidence="3" id="KW-0479">Metal-binding</keyword>
<name>A0AA88XY27_PINIB</name>
<evidence type="ECO:0000256" key="1">
    <source>
        <dbReference type="ARBA" id="ARBA00023125"/>
    </source>
</evidence>
<feature type="domain" description="Tyr recombinase" evidence="6">
    <location>
        <begin position="935"/>
        <end position="1141"/>
    </location>
</feature>
<dbReference type="Gene3D" id="1.10.443.10">
    <property type="entry name" value="Intergrase catalytic core"/>
    <property type="match status" value="1"/>
</dbReference>
<keyword evidence="8" id="KW-1185">Reference proteome</keyword>
<protein>
    <submittedName>
        <fullName evidence="7">Uncharacterized protein</fullName>
    </submittedName>
</protein>
<dbReference type="SUPFAM" id="SSF57756">
    <property type="entry name" value="Retrovirus zinc finger-like domains"/>
    <property type="match status" value="1"/>
</dbReference>
<dbReference type="PANTHER" id="PTHR33050:SF7">
    <property type="entry name" value="RIBONUCLEASE H"/>
    <property type="match status" value="1"/>
</dbReference>
<dbReference type="Gene3D" id="4.10.60.10">
    <property type="entry name" value="Zinc finger, CCHC-type"/>
    <property type="match status" value="1"/>
</dbReference>
<evidence type="ECO:0000259" key="4">
    <source>
        <dbReference type="PROSITE" id="PS50158"/>
    </source>
</evidence>
<sequence>MDAEQHEIRAEIHHENSYVAMDKELQRNIRIEVQNALTTSQNTMMTEMKNIIVSEVGRLHTLNEKLAENQLSKIEDTIGDTHKFKKRGNEEQFKQNNKVLVKLQEAESSVAGPSINNDNITTCRKKISEGIELIKHRQKLIKLADSSEAGWRVVQEYEANPLADDSDDEKRILKAQTRAERKVKADKAKRKDKFNRFHPYNSARSEESKTVSGFRPGRCFNCGQKGHWKKECPDEAKQNKMSSFLHISESVHLCNTDMWGSQVNVWSCNHSSVNNATMSIDSKYLDSIFVHSTMTEVVTPVGRLISHLNAWEDIHASYYVKGVIKMGYKLPFKTEPDHILLKNNKSALENHSFVTDEILTLLKKGCISRVTEKPLVVNPLTVATNKAGKPRLVLDCRHINKHLFQFKFKYENSEVAKIMFEIEDYLFSFDLKSAYHHVMICPDFITYLGFQWEGKYYVFHVLPFGLATAGYIFSKITREVVKFWRSKGHRIIMYLDDGLAGAKSHEEAKYLSEVIRYDLDRLGFLIAEEKCHWEPTFVITWLGLVWDTKEGILRLTQARLDKLCTYLTNIVSHLREGNRVVSSKFLAAIVGQLISAQGVFGDIVRLRTRYTYQCVNERASWKAPVYVTYESENELNYWLENVEILNQTGQKFSQLTEEKVIDIKMFCDASDVGFGGYLVFDEHLLEESVMHDSWDAQEASCSSTWRELEAVSRVISHNVECLQNKTVQVFSDNKNVKVILKVGSKKEALNDVNSQIIHNCEENNISLIPEWIPRSENVEADKLSRKPDCDDWGIQWWVFESLNVIGLNLEENIKARVTDSGIAEGSKLYDLAGRMAQFMLASKSDNTSKSYFNGFRRWENFIRAQGHESIPAHPVHVALYITHLLDSGATYSSVNLAVYSIKWAHNLRGATDPTENAFVKNLQESAKREARPQKRRKDPVSSEMLIKLCEIFEDNNDLLVIRDLCMILICFSGFLRFDELSSLICNDIKMFDNYVSLHIRKSKTDQYRNGDEIFISKGSTVACPVLMLQKYIKLADICLDSDHFLFKPVFRSKGICKLIKKNKKLSYTGARESIISKLRLVGGDKNLGLHSMRAGGATAVANAPDHVSDRCWKRHGRWKSETSKDGYVVDSFENRLEVTKHLGI</sequence>
<evidence type="ECO:0000259" key="6">
    <source>
        <dbReference type="PROSITE" id="PS51898"/>
    </source>
</evidence>
<dbReference type="CDD" id="cd09275">
    <property type="entry name" value="RNase_HI_RT_DIRS1"/>
    <property type="match status" value="1"/>
</dbReference>
<dbReference type="GO" id="GO:0003677">
    <property type="term" value="F:DNA binding"/>
    <property type="evidence" value="ECO:0007669"/>
    <property type="project" value="UniProtKB-KW"/>
</dbReference>
<proteinExistence type="predicted"/>
<dbReference type="EMBL" id="VSWD01000009">
    <property type="protein sequence ID" value="KAK3094027.1"/>
    <property type="molecule type" value="Genomic_DNA"/>
</dbReference>
<evidence type="ECO:0000313" key="8">
    <source>
        <dbReference type="Proteomes" id="UP001186944"/>
    </source>
</evidence>
<dbReference type="CDD" id="cd03714">
    <property type="entry name" value="RT_DIRS1"/>
    <property type="match status" value="1"/>
</dbReference>
<accession>A0AA88XY27</accession>
<keyword evidence="3" id="KW-0862">Zinc</keyword>
<dbReference type="PROSITE" id="PS51898">
    <property type="entry name" value="TYR_RECOMBINASE"/>
    <property type="match status" value="1"/>
</dbReference>
<dbReference type="SUPFAM" id="SSF47823">
    <property type="entry name" value="lambda integrase-like, N-terminal domain"/>
    <property type="match status" value="1"/>
</dbReference>